<feature type="transmembrane region" description="Helical" evidence="6">
    <location>
        <begin position="406"/>
        <end position="426"/>
    </location>
</feature>
<feature type="transmembrane region" description="Helical" evidence="6">
    <location>
        <begin position="433"/>
        <end position="454"/>
    </location>
</feature>
<dbReference type="InterPro" id="IPR011701">
    <property type="entry name" value="MFS"/>
</dbReference>
<dbReference type="GO" id="GO:0022857">
    <property type="term" value="F:transmembrane transporter activity"/>
    <property type="evidence" value="ECO:0007669"/>
    <property type="project" value="InterPro"/>
</dbReference>
<feature type="region of interest" description="Disordered" evidence="5">
    <location>
        <begin position="1"/>
        <end position="69"/>
    </location>
</feature>
<evidence type="ECO:0000256" key="6">
    <source>
        <dbReference type="SAM" id="Phobius"/>
    </source>
</evidence>
<keyword evidence="3 6" id="KW-1133">Transmembrane helix</keyword>
<evidence type="ECO:0000256" key="3">
    <source>
        <dbReference type="ARBA" id="ARBA00022989"/>
    </source>
</evidence>
<evidence type="ECO:0000256" key="2">
    <source>
        <dbReference type="ARBA" id="ARBA00022692"/>
    </source>
</evidence>
<feature type="compositionally biased region" description="Polar residues" evidence="5">
    <location>
        <begin position="38"/>
        <end position="69"/>
    </location>
</feature>
<feature type="transmembrane region" description="Helical" evidence="6">
    <location>
        <begin position="332"/>
        <end position="349"/>
    </location>
</feature>
<keyword evidence="2 6" id="KW-0812">Transmembrane</keyword>
<evidence type="ECO:0000313" key="8">
    <source>
        <dbReference type="EMBL" id="KAF6815157.1"/>
    </source>
</evidence>
<evidence type="ECO:0000256" key="5">
    <source>
        <dbReference type="SAM" id="MobiDB-lite"/>
    </source>
</evidence>
<feature type="transmembrane region" description="Helical" evidence="6">
    <location>
        <begin position="244"/>
        <end position="264"/>
    </location>
</feature>
<dbReference type="PANTHER" id="PTHR23501">
    <property type="entry name" value="MAJOR FACILITATOR SUPERFAMILY"/>
    <property type="match status" value="1"/>
</dbReference>
<comment type="subcellular location">
    <subcellularLocation>
        <location evidence="1">Membrane</location>
        <topology evidence="1">Multi-pass membrane protein</topology>
    </subcellularLocation>
</comment>
<dbReference type="Gene3D" id="1.20.1250.20">
    <property type="entry name" value="MFS general substrate transporter like domains"/>
    <property type="match status" value="1"/>
</dbReference>
<dbReference type="Proteomes" id="UP000654918">
    <property type="component" value="Unassembled WGS sequence"/>
</dbReference>
<dbReference type="Gene3D" id="1.20.1720.10">
    <property type="entry name" value="Multidrug resistance protein D"/>
    <property type="match status" value="1"/>
</dbReference>
<evidence type="ECO:0000256" key="1">
    <source>
        <dbReference type="ARBA" id="ARBA00004141"/>
    </source>
</evidence>
<sequence>MNPLISTAPAHGPNHGERTSGHDQGNEELLKLGPCQPASGSVEPQCSQSQSLSPATANEQPQAHPTKNEIYDQSSRLPFGRLMAAYLCLAAIYFIQTLDINSVATALPPIARSLGAGNSITWAGTAYLMGQTAFQALYGRLSDIFGRKPVLMVCIGFLVFGDVLCGFAQNPLWLYTCRALSGIGGGGISSLVQITVSDLVSLKERGKYQGMLSASIGLGSSTGPFIAASMLSKGKIGGVEAWRWIFWVPPILAATFAVVVWLCLPLKPVAGGWREKVTKIDWYGLGAAMAGILLLLVSAECPQRDIVLQRSDDSQIPLNSGGSIWPWNSDHVIAMLVLGGFFFIVFAVVERSIAKIPLIPPRLFAHRSTAVMYVQSALYDCVWQVNLYFLPIYFQEVRGYAPLQSATLVLPLLLAHSTAGVISGPIMSRFARFAPVLFIGMAMWTLGSGLKLIFSRKSQTSVHVAVLLIEGIGIGFVHQPALVALQALSKPADRAVATSTRNLMRMLGSVVGMALATAVQNAVMRAALPSEMPDLLRASVIGGTWERGHGEPGSDGWESMILDAKMKGVHMVFVMLVPLMSLCLAGCWFIPNIELEGDDRRP</sequence>
<feature type="transmembrane region" description="Helical" evidence="6">
    <location>
        <begin position="569"/>
        <end position="591"/>
    </location>
</feature>
<feature type="compositionally biased region" description="Basic and acidic residues" evidence="5">
    <location>
        <begin position="14"/>
        <end position="30"/>
    </location>
</feature>
<name>A0A8H6JL58_9PEZI</name>
<dbReference type="SUPFAM" id="SSF103473">
    <property type="entry name" value="MFS general substrate transporter"/>
    <property type="match status" value="1"/>
</dbReference>
<protein>
    <submittedName>
        <fullName evidence="8">Major facilitator superfamily transporter</fullName>
    </submittedName>
</protein>
<dbReference type="InterPro" id="IPR020846">
    <property type="entry name" value="MFS_dom"/>
</dbReference>
<dbReference type="AlphaFoldDB" id="A0A8H6JL58"/>
<evidence type="ECO:0000259" key="7">
    <source>
        <dbReference type="PROSITE" id="PS50850"/>
    </source>
</evidence>
<feature type="domain" description="Major facilitator superfamily (MFS) profile" evidence="7">
    <location>
        <begin position="85"/>
        <end position="582"/>
    </location>
</feature>
<feature type="transmembrane region" description="Helical" evidence="6">
    <location>
        <begin position="280"/>
        <end position="299"/>
    </location>
</feature>
<feature type="transmembrane region" description="Helical" evidence="6">
    <location>
        <begin position="212"/>
        <end position="232"/>
    </location>
</feature>
<proteinExistence type="predicted"/>
<evidence type="ECO:0000256" key="4">
    <source>
        <dbReference type="ARBA" id="ARBA00023136"/>
    </source>
</evidence>
<dbReference type="InterPro" id="IPR036259">
    <property type="entry name" value="MFS_trans_sf"/>
</dbReference>
<dbReference type="Pfam" id="PF07690">
    <property type="entry name" value="MFS_1"/>
    <property type="match status" value="1"/>
</dbReference>
<dbReference type="PROSITE" id="PS50850">
    <property type="entry name" value="MFS"/>
    <property type="match status" value="1"/>
</dbReference>
<dbReference type="GO" id="GO:0005886">
    <property type="term" value="C:plasma membrane"/>
    <property type="evidence" value="ECO:0007669"/>
    <property type="project" value="TreeGrafter"/>
</dbReference>
<keyword evidence="4 6" id="KW-0472">Membrane</keyword>
<keyword evidence="9" id="KW-1185">Reference proteome</keyword>
<dbReference type="PANTHER" id="PTHR23501:SF78">
    <property type="entry name" value="MAJOR FACILITATOR SUPERFAMILY (MFS) PROFILE DOMAIN-CONTAINING PROTEIN-RELATED"/>
    <property type="match status" value="1"/>
</dbReference>
<feature type="transmembrane region" description="Helical" evidence="6">
    <location>
        <begin position="150"/>
        <end position="173"/>
    </location>
</feature>
<feature type="transmembrane region" description="Helical" evidence="6">
    <location>
        <begin position="370"/>
        <end position="394"/>
    </location>
</feature>
<organism evidence="8 9">
    <name type="scientific">Colletotrichum plurivorum</name>
    <dbReference type="NCBI Taxonomy" id="2175906"/>
    <lineage>
        <taxon>Eukaryota</taxon>
        <taxon>Fungi</taxon>
        <taxon>Dikarya</taxon>
        <taxon>Ascomycota</taxon>
        <taxon>Pezizomycotina</taxon>
        <taxon>Sordariomycetes</taxon>
        <taxon>Hypocreomycetidae</taxon>
        <taxon>Glomerellales</taxon>
        <taxon>Glomerellaceae</taxon>
        <taxon>Colletotrichum</taxon>
        <taxon>Colletotrichum orchidearum species complex</taxon>
    </lineage>
</organism>
<feature type="transmembrane region" description="Helical" evidence="6">
    <location>
        <begin position="506"/>
        <end position="528"/>
    </location>
</feature>
<feature type="transmembrane region" description="Helical" evidence="6">
    <location>
        <begin position="460"/>
        <end position="485"/>
    </location>
</feature>
<dbReference type="EMBL" id="WIGO01000363">
    <property type="protein sequence ID" value="KAF6815157.1"/>
    <property type="molecule type" value="Genomic_DNA"/>
</dbReference>
<feature type="transmembrane region" description="Helical" evidence="6">
    <location>
        <begin position="84"/>
        <end position="107"/>
    </location>
</feature>
<comment type="caution">
    <text evidence="8">The sequence shown here is derived from an EMBL/GenBank/DDBJ whole genome shotgun (WGS) entry which is preliminary data.</text>
</comment>
<reference evidence="8" key="1">
    <citation type="journal article" date="2020" name="Phytopathology">
        <title>Genome Sequence Resources of Colletotrichum truncatum, C. plurivorum, C. musicola, and C. sojae: Four Species Pathogenic to Soybean (Glycine max).</title>
        <authorList>
            <person name="Rogerio F."/>
            <person name="Boufleur T.R."/>
            <person name="Ciampi-Guillardi M."/>
            <person name="Sukno S.A."/>
            <person name="Thon M.R."/>
            <person name="Massola Junior N.S."/>
            <person name="Baroncelli R."/>
        </authorList>
    </citation>
    <scope>NUCLEOTIDE SEQUENCE</scope>
    <source>
        <strain evidence="8">LFN00145</strain>
    </source>
</reference>
<accession>A0A8H6JL58</accession>
<evidence type="ECO:0000313" key="9">
    <source>
        <dbReference type="Proteomes" id="UP000654918"/>
    </source>
</evidence>
<gene>
    <name evidence="8" type="ORF">CPLU01_14215</name>
</gene>